<gene>
    <name evidence="2" type="ORF">EBB54_12730</name>
</gene>
<evidence type="ECO:0000313" key="2">
    <source>
        <dbReference type="EMBL" id="RRK32134.1"/>
    </source>
</evidence>
<organism evidence="2 3">
    <name type="scientific">Schaedlerella arabinosiphila</name>
    <dbReference type="NCBI Taxonomy" id="2044587"/>
    <lineage>
        <taxon>Bacteria</taxon>
        <taxon>Bacillati</taxon>
        <taxon>Bacillota</taxon>
        <taxon>Clostridia</taxon>
        <taxon>Lachnospirales</taxon>
        <taxon>Lachnospiraceae</taxon>
        <taxon>Schaedlerella</taxon>
    </lineage>
</organism>
<name>A0A3R8JNQ5_9FIRM</name>
<comment type="caution">
    <text evidence="2">The sequence shown here is derived from an EMBL/GenBank/DDBJ whole genome shotgun (WGS) entry which is preliminary data.</text>
</comment>
<dbReference type="AlphaFoldDB" id="A0A3R8JNQ5"/>
<dbReference type="RefSeq" id="WP_125127658.1">
    <property type="nucleotide sequence ID" value="NZ_RHJS01000002.1"/>
</dbReference>
<evidence type="ECO:0000313" key="3">
    <source>
        <dbReference type="Proteomes" id="UP000274920"/>
    </source>
</evidence>
<keyword evidence="3" id="KW-1185">Reference proteome</keyword>
<protein>
    <submittedName>
        <fullName evidence="2">Uncharacterized protein</fullName>
    </submittedName>
</protein>
<sequence length="153" mass="17796">MEKIILKKSETKIPRGLASVVVRLETYTQVYQLALECGMTIESLVDLLLQEALKAVEVVDASQAEYGKGDSLKEIKAEDRRFFYELYVHFNDANEKLMEKYEKLSEEKRRILKERGERLIHEAKCNGVESIYYENDCLAIFCALILKGYDFRI</sequence>
<dbReference type="EMBL" id="RHJS01000002">
    <property type="protein sequence ID" value="RRK32134.1"/>
    <property type="molecule type" value="Genomic_DNA"/>
</dbReference>
<accession>A0A3R8JNQ5</accession>
<feature type="coiled-coil region" evidence="1">
    <location>
        <begin position="87"/>
        <end position="114"/>
    </location>
</feature>
<evidence type="ECO:0000256" key="1">
    <source>
        <dbReference type="SAM" id="Coils"/>
    </source>
</evidence>
<dbReference type="Proteomes" id="UP000274920">
    <property type="component" value="Unassembled WGS sequence"/>
</dbReference>
<reference evidence="2" key="1">
    <citation type="submission" date="2018-10" db="EMBL/GenBank/DDBJ databases">
        <title>Schaedlerella arabinophila gen. nov. sp. nov., isolated from the mouse intestinal tract and comparative analysis with the genome of the closely related altered Schaedler flora strain ASF502.</title>
        <authorList>
            <person name="Miyake S."/>
            <person name="Soh M."/>
            <person name="Seedorf H."/>
        </authorList>
    </citation>
    <scope>NUCLEOTIDE SEQUENCE [LARGE SCALE GENOMIC DNA]</scope>
    <source>
        <strain evidence="2">DSM 106076</strain>
    </source>
</reference>
<proteinExistence type="predicted"/>
<keyword evidence="1" id="KW-0175">Coiled coil</keyword>